<reference evidence="5" key="1">
    <citation type="submission" date="2009-10" db="EMBL/GenBank/DDBJ databases">
        <title>Diversity of trophic interactions inside an arsenic-rich microbial ecosystem.</title>
        <authorList>
            <person name="Bertin P.N."/>
            <person name="Heinrich-Salmeron A."/>
            <person name="Pelletier E."/>
            <person name="Goulhen-Chollet F."/>
            <person name="Arsene-Ploetze F."/>
            <person name="Gallien S."/>
            <person name="Calteau A."/>
            <person name="Vallenet D."/>
            <person name="Casiot C."/>
            <person name="Chane-Woon-Ming B."/>
            <person name="Giloteaux L."/>
            <person name="Barakat M."/>
            <person name="Bonnefoy V."/>
            <person name="Bruneel O."/>
            <person name="Chandler M."/>
            <person name="Cleiss J."/>
            <person name="Duran R."/>
            <person name="Elbaz-Poulichet F."/>
            <person name="Fonknechten N."/>
            <person name="Lauga B."/>
            <person name="Mornico D."/>
            <person name="Ortet P."/>
            <person name="Schaeffer C."/>
            <person name="Siguier P."/>
            <person name="Alexander Thil Smith A."/>
            <person name="Van Dorsselaer A."/>
            <person name="Weissenbach J."/>
            <person name="Medigue C."/>
            <person name="Le Paslier D."/>
        </authorList>
    </citation>
    <scope>NUCLEOTIDE SEQUENCE</scope>
</reference>
<comment type="caution">
    <text evidence="5">The sequence shown here is derived from an EMBL/GenBank/DDBJ whole genome shotgun (WGS) entry which is preliminary data.</text>
</comment>
<dbReference type="Pfam" id="PF04098">
    <property type="entry name" value="Rad52_Rad22"/>
    <property type="match status" value="1"/>
</dbReference>
<name>E6PXM4_9ZZZZ</name>
<sequence length="301" mass="33500">MPTEDMKPNPEPDPIFTQLAEPFDPSEIKWRVTHTNRDGNRGAVIAFADPRAYTDRLNQLFTPTGWTRTYDVSTVSSVTRMKKDKLIQTGKVLVTCTLTITGLGCHAGSGEDWADEENAMTAAEAQAFKRACSCFGLGRYLYNFTEMWVPLNEYRQPVEFPKLPHWALPKGDNTGKPHPAAGSRPPAVQRGPIDQKTTARIEGFRRILGDPIYGEILWRIAQARQANAIPNAQLQANVAEAMERASRGFSKAHSLAQQIGETSFIAILDKLRIESMTTIPRLEMLKALVAEFEREAARTAA</sequence>
<dbReference type="InterPro" id="IPR042525">
    <property type="entry name" value="Rad52_Rad59_Rad22_sf"/>
</dbReference>
<dbReference type="EMBL" id="CABN01000040">
    <property type="protein sequence ID" value="CBH99683.1"/>
    <property type="molecule type" value="Genomic_DNA"/>
</dbReference>
<evidence type="ECO:0000256" key="3">
    <source>
        <dbReference type="ARBA" id="ARBA00023204"/>
    </source>
</evidence>
<organism evidence="5">
    <name type="scientific">mine drainage metagenome</name>
    <dbReference type="NCBI Taxonomy" id="410659"/>
    <lineage>
        <taxon>unclassified sequences</taxon>
        <taxon>metagenomes</taxon>
        <taxon>ecological metagenomes</taxon>
    </lineage>
</organism>
<evidence type="ECO:0000313" key="5">
    <source>
        <dbReference type="EMBL" id="CBH99683.1"/>
    </source>
</evidence>
<keyword evidence="2" id="KW-0227">DNA damage</keyword>
<dbReference type="InterPro" id="IPR041247">
    <property type="entry name" value="Rad52_fam"/>
</dbReference>
<proteinExistence type="inferred from homology"/>
<protein>
    <recommendedName>
        <fullName evidence="6">Rad52/22 double-strand break repair protein</fullName>
    </recommendedName>
</protein>
<evidence type="ECO:0000256" key="4">
    <source>
        <dbReference type="SAM" id="MobiDB-lite"/>
    </source>
</evidence>
<dbReference type="GO" id="GO:0006310">
    <property type="term" value="P:DNA recombination"/>
    <property type="evidence" value="ECO:0007669"/>
    <property type="project" value="UniProtKB-ARBA"/>
</dbReference>
<keyword evidence="3" id="KW-0234">DNA repair</keyword>
<dbReference type="GO" id="GO:0006302">
    <property type="term" value="P:double-strand break repair"/>
    <property type="evidence" value="ECO:0007669"/>
    <property type="project" value="UniProtKB-ARBA"/>
</dbReference>
<gene>
    <name evidence="5" type="ORF">CARN3_0625</name>
</gene>
<comment type="similarity">
    <text evidence="1">Belongs to the RAD52 family.</text>
</comment>
<evidence type="ECO:0000256" key="2">
    <source>
        <dbReference type="ARBA" id="ARBA00022763"/>
    </source>
</evidence>
<dbReference type="Gene3D" id="3.30.390.80">
    <property type="entry name" value="DNA repair protein Rad52/59/22"/>
    <property type="match status" value="1"/>
</dbReference>
<evidence type="ECO:0000256" key="1">
    <source>
        <dbReference type="ARBA" id="ARBA00006638"/>
    </source>
</evidence>
<feature type="region of interest" description="Disordered" evidence="4">
    <location>
        <begin position="171"/>
        <end position="195"/>
    </location>
</feature>
<accession>E6PXM4</accession>
<evidence type="ECO:0008006" key="6">
    <source>
        <dbReference type="Google" id="ProtNLM"/>
    </source>
</evidence>
<dbReference type="AlphaFoldDB" id="E6PXM4"/>